<keyword evidence="6" id="KW-1185">Reference proteome</keyword>
<evidence type="ECO:0000313" key="5">
    <source>
        <dbReference type="EMBL" id="MDN3564833.1"/>
    </source>
</evidence>
<name>A0ABT8A4Y1_9PROT</name>
<protein>
    <submittedName>
        <fullName evidence="5">MmgE/PrpD family protein</fullName>
    </submittedName>
</protein>
<reference evidence="6" key="1">
    <citation type="journal article" date="2019" name="Int. J. Syst. Evol. Microbiol.">
        <title>The Global Catalogue of Microorganisms (GCM) 10K type strain sequencing project: providing services to taxonomists for standard genome sequencing and annotation.</title>
        <authorList>
            <consortium name="The Broad Institute Genomics Platform"/>
            <consortium name="The Broad Institute Genome Sequencing Center for Infectious Disease"/>
            <person name="Wu L."/>
            <person name="Ma J."/>
        </authorList>
    </citation>
    <scope>NUCLEOTIDE SEQUENCE [LARGE SCALE GENOMIC DNA]</scope>
    <source>
        <strain evidence="6">CECT 7131</strain>
    </source>
</reference>
<evidence type="ECO:0000259" key="3">
    <source>
        <dbReference type="Pfam" id="PF03972"/>
    </source>
</evidence>
<evidence type="ECO:0000259" key="4">
    <source>
        <dbReference type="Pfam" id="PF19305"/>
    </source>
</evidence>
<dbReference type="EMBL" id="JAUFPN010000114">
    <property type="protein sequence ID" value="MDN3564833.1"/>
    <property type="molecule type" value="Genomic_DNA"/>
</dbReference>
<dbReference type="Pfam" id="PF19305">
    <property type="entry name" value="MmgE_PrpD_C"/>
    <property type="match status" value="1"/>
</dbReference>
<dbReference type="InterPro" id="IPR036148">
    <property type="entry name" value="MmgE/PrpD_sf"/>
</dbReference>
<accession>A0ABT8A4Y1</accession>
<comment type="similarity">
    <text evidence="1">Belongs to the PrpD family.</text>
</comment>
<sequence>MSGQEAGDIEEAADREGQSMRDEALGAAASLGEFVAGSAWEDIPPELRHAAKRSILNHLGCALGVARDPAVTAALRVMQGCAGAPVATVVGQGVKLDPMSAAFVNAVASNLLDYDDTHLDTVIHPAAPVVPAVLALAEQRGLSGAAVLHAFLLGGEVECRIGNAVSPGHYARGWHITSTCGAFGAAAAAARLLGLDAAQAGHAIGIAASQAAGIVENLPTAAKNVGVGNAARLGMLAALFAEQGYQAAPLAIEGPLGWARATGDDADLGAILGELGLRWEIGRNTFKPYPAGIVFHAVIDACLQLAVELGVAPEAIAQVTVAGDALLLTRGDRVVRNARDARVSIHHSAALGFVRGRAGVADFEAAAVQDPALAAFRAKVVAVEDPGLPRGAARVRVLLLDGQEAEALVIDPRGSAGQPLTDAELEAKFRDNAALGGFEEQATAQIAAVWALEEAPDVRELMRLLA</sequence>
<dbReference type="Gene3D" id="3.30.1330.120">
    <property type="entry name" value="2-methylcitrate dehydratase PrpD"/>
    <property type="match status" value="1"/>
</dbReference>
<evidence type="ECO:0000313" key="6">
    <source>
        <dbReference type="Proteomes" id="UP001529369"/>
    </source>
</evidence>
<dbReference type="Pfam" id="PF03972">
    <property type="entry name" value="MmgE_PrpD_N"/>
    <property type="match status" value="1"/>
</dbReference>
<dbReference type="InterPro" id="IPR042188">
    <property type="entry name" value="MmgE/PrpD_sf_2"/>
</dbReference>
<dbReference type="SUPFAM" id="SSF103378">
    <property type="entry name" value="2-methylcitrate dehydratase PrpD"/>
    <property type="match status" value="1"/>
</dbReference>
<feature type="domain" description="MmgE/PrpD N-terminal" evidence="3">
    <location>
        <begin position="30"/>
        <end position="267"/>
    </location>
</feature>
<feature type="compositionally biased region" description="Basic and acidic residues" evidence="2">
    <location>
        <begin position="12"/>
        <end position="21"/>
    </location>
</feature>
<dbReference type="InterPro" id="IPR045336">
    <property type="entry name" value="MmgE_PrpD_N"/>
</dbReference>
<evidence type="ECO:0000256" key="1">
    <source>
        <dbReference type="ARBA" id="ARBA00006174"/>
    </source>
</evidence>
<feature type="region of interest" description="Disordered" evidence="2">
    <location>
        <begin position="1"/>
        <end position="21"/>
    </location>
</feature>
<dbReference type="Proteomes" id="UP001529369">
    <property type="component" value="Unassembled WGS sequence"/>
</dbReference>
<organism evidence="5 6">
    <name type="scientific">Paeniroseomonas aquatica</name>
    <dbReference type="NCBI Taxonomy" id="373043"/>
    <lineage>
        <taxon>Bacteria</taxon>
        <taxon>Pseudomonadati</taxon>
        <taxon>Pseudomonadota</taxon>
        <taxon>Alphaproteobacteria</taxon>
        <taxon>Acetobacterales</taxon>
        <taxon>Acetobacteraceae</taxon>
        <taxon>Paeniroseomonas</taxon>
    </lineage>
</organism>
<dbReference type="PANTHER" id="PTHR16943">
    <property type="entry name" value="2-METHYLCITRATE DEHYDRATASE-RELATED"/>
    <property type="match status" value="1"/>
</dbReference>
<dbReference type="RefSeq" id="WP_290316646.1">
    <property type="nucleotide sequence ID" value="NZ_JAUFPN010000114.1"/>
</dbReference>
<comment type="caution">
    <text evidence="5">The sequence shown here is derived from an EMBL/GenBank/DDBJ whole genome shotgun (WGS) entry which is preliminary data.</text>
</comment>
<feature type="domain" description="MmgE/PrpD C-terminal" evidence="4">
    <location>
        <begin position="289"/>
        <end position="452"/>
    </location>
</feature>
<dbReference type="InterPro" id="IPR045337">
    <property type="entry name" value="MmgE_PrpD_C"/>
</dbReference>
<dbReference type="PANTHER" id="PTHR16943:SF8">
    <property type="entry name" value="2-METHYLCITRATE DEHYDRATASE"/>
    <property type="match status" value="1"/>
</dbReference>
<dbReference type="InterPro" id="IPR005656">
    <property type="entry name" value="MmgE_PrpD"/>
</dbReference>
<proteinExistence type="inferred from homology"/>
<evidence type="ECO:0000256" key="2">
    <source>
        <dbReference type="SAM" id="MobiDB-lite"/>
    </source>
</evidence>
<dbReference type="InterPro" id="IPR042183">
    <property type="entry name" value="MmgE/PrpD_sf_1"/>
</dbReference>
<gene>
    <name evidence="5" type="ORF">QWZ14_10690</name>
</gene>
<dbReference type="Gene3D" id="1.10.4100.10">
    <property type="entry name" value="2-methylcitrate dehydratase PrpD"/>
    <property type="match status" value="1"/>
</dbReference>